<proteinExistence type="predicted"/>
<organism evidence="1 2">
    <name type="scientific">Psychrobacillus vulpis</name>
    <dbReference type="NCBI Taxonomy" id="2325572"/>
    <lineage>
        <taxon>Bacteria</taxon>
        <taxon>Bacillati</taxon>
        <taxon>Bacillota</taxon>
        <taxon>Bacilli</taxon>
        <taxon>Bacillales</taxon>
        <taxon>Bacillaceae</taxon>
        <taxon>Psychrobacillus</taxon>
    </lineage>
</organism>
<name>A0A544TJ94_9BACI</name>
<dbReference type="AlphaFoldDB" id="A0A544TJ94"/>
<comment type="caution">
    <text evidence="1">The sequence shown here is derived from an EMBL/GenBank/DDBJ whole genome shotgun (WGS) entry which is preliminary data.</text>
</comment>
<gene>
    <name evidence="1" type="ORF">FG384_17650</name>
</gene>
<protein>
    <submittedName>
        <fullName evidence="1">ATP-binding protein</fullName>
    </submittedName>
</protein>
<dbReference type="SUPFAM" id="SSF52540">
    <property type="entry name" value="P-loop containing nucleoside triphosphate hydrolases"/>
    <property type="match status" value="1"/>
</dbReference>
<dbReference type="InterPro" id="IPR027417">
    <property type="entry name" value="P-loop_NTPase"/>
</dbReference>
<evidence type="ECO:0000313" key="1">
    <source>
        <dbReference type="EMBL" id="TQR17525.1"/>
    </source>
</evidence>
<keyword evidence="1" id="KW-0067">ATP-binding</keyword>
<dbReference type="RefSeq" id="WP_142644008.1">
    <property type="nucleotide sequence ID" value="NZ_VDGI01000026.1"/>
</dbReference>
<dbReference type="Proteomes" id="UP000316626">
    <property type="component" value="Unassembled WGS sequence"/>
</dbReference>
<keyword evidence="1" id="KW-0547">Nucleotide-binding</keyword>
<sequence length="186" mass="21560">MKRIVIITVGKTHSGKTTFAKALEQELNNSVVIDQDNHAEFINSYYKNLIPKQGTNTIKYAITQTVVDYAVEQTNYHLILCNSNRNRKGRLELLRHFNEKGFISILVNLDIPEHILRERVTESRRSTNIFRSASTFEEVLIRQQAESHKIDVTEPTEDEADYLFVIKNSDEVQFVIHEITNINQNL</sequence>
<dbReference type="OrthoDB" id="2356842at2"/>
<accession>A0A544TJ94</accession>
<dbReference type="Gene3D" id="3.40.50.300">
    <property type="entry name" value="P-loop containing nucleotide triphosphate hydrolases"/>
    <property type="match status" value="1"/>
</dbReference>
<keyword evidence="2" id="KW-1185">Reference proteome</keyword>
<dbReference type="GO" id="GO:0005524">
    <property type="term" value="F:ATP binding"/>
    <property type="evidence" value="ECO:0007669"/>
    <property type="project" value="UniProtKB-KW"/>
</dbReference>
<reference evidence="1 2" key="1">
    <citation type="submission" date="2019-06" db="EMBL/GenBank/DDBJ databases">
        <title>Psychrobacillus vulpis sp. nov., a new species isolated from feces of a red fox that inhabits in The Tablas de Daimiel Natural Park, Albacete, Spain.</title>
        <authorList>
            <person name="Rodriguez M."/>
            <person name="Reina J.C."/>
            <person name="Bejar V."/>
            <person name="Llamas I."/>
        </authorList>
    </citation>
    <scope>NUCLEOTIDE SEQUENCE [LARGE SCALE GENOMIC DNA]</scope>
    <source>
        <strain evidence="1 2">Z8</strain>
    </source>
</reference>
<dbReference type="EMBL" id="VDGI01000026">
    <property type="protein sequence ID" value="TQR17525.1"/>
    <property type="molecule type" value="Genomic_DNA"/>
</dbReference>
<evidence type="ECO:0000313" key="2">
    <source>
        <dbReference type="Proteomes" id="UP000316626"/>
    </source>
</evidence>
<dbReference type="Pfam" id="PF13671">
    <property type="entry name" value="AAA_33"/>
    <property type="match status" value="1"/>
</dbReference>